<dbReference type="GeneTree" id="ENSGT00940000161629"/>
<dbReference type="AlphaFoldDB" id="A0A3B3BT02"/>
<evidence type="ECO:0000259" key="3">
    <source>
        <dbReference type="PROSITE" id="PS50097"/>
    </source>
</evidence>
<reference evidence="4" key="2">
    <citation type="submission" date="2025-09" db="UniProtKB">
        <authorList>
            <consortium name="Ensembl"/>
        </authorList>
    </citation>
    <scope>IDENTIFICATION</scope>
</reference>
<keyword evidence="2" id="KW-0677">Repeat</keyword>
<dbReference type="SMART" id="SM00225">
    <property type="entry name" value="BTB"/>
    <property type="match status" value="1"/>
</dbReference>
<dbReference type="Gene3D" id="3.30.710.10">
    <property type="entry name" value="Potassium Channel Kv1.1, Chain A"/>
    <property type="match status" value="1"/>
</dbReference>
<dbReference type="InterPro" id="IPR011333">
    <property type="entry name" value="SKP1/BTB/POZ_sf"/>
</dbReference>
<dbReference type="Pfam" id="PF00651">
    <property type="entry name" value="BTB"/>
    <property type="match status" value="1"/>
</dbReference>
<name>A0A3B3BT02_ORYME</name>
<dbReference type="SUPFAM" id="SSF54695">
    <property type="entry name" value="POZ domain"/>
    <property type="match status" value="1"/>
</dbReference>
<proteinExistence type="predicted"/>
<dbReference type="OMA" id="YHTAATY"/>
<dbReference type="STRING" id="30732.ENSOMEP00000008479"/>
<dbReference type="Ensembl" id="ENSOMET00000002382.1">
    <property type="protein sequence ID" value="ENSOMEP00000008479.1"/>
    <property type="gene ID" value="ENSOMEG00000009655.1"/>
</dbReference>
<dbReference type="InterPro" id="IPR006652">
    <property type="entry name" value="Kelch_1"/>
</dbReference>
<protein>
    <submittedName>
        <fullName evidence="4">Kelch repeat and BTB domain containing 13a</fullName>
    </submittedName>
</protein>
<feature type="domain" description="BTB" evidence="3">
    <location>
        <begin position="15"/>
        <end position="82"/>
    </location>
</feature>
<evidence type="ECO:0000256" key="2">
    <source>
        <dbReference type="ARBA" id="ARBA00022737"/>
    </source>
</evidence>
<dbReference type="Pfam" id="PF01344">
    <property type="entry name" value="Kelch_1"/>
    <property type="match status" value="2"/>
</dbReference>
<dbReference type="InterPro" id="IPR015915">
    <property type="entry name" value="Kelch-typ_b-propeller"/>
</dbReference>
<sequence length="468" mass="52556">MERSSCSDLDHELGNDLKIIINDSVFNVAKTDLVKNCDFFRALFQSGMRECRQQAITLQSVGAPGFLVLLQVLHCERPMLSIDQITEAIQCTAFLQAPALTKHLISIINSENCLLMYDTSATYGVWELFHQSALFIRDMHADLKEDLLTLPRELVEYVESLLPSSYVAVCSHSPINQSSELLRNTQRNVFHLDEEEGEWKVLTHLPASTSTTMAGMAVLNNKLYIIGGVHDVSKRVLELGYCYNPATNIWSTIHGPQQLRYNLTLIGHEGCLYAVGGEYNKTLLSSVERFRECEGGWSFASPLDCPAAAVPSAVTMARIFICLWRGKGTTDLLEYLPEDNQWLLLTTLTHQSSYALHMVAHRDNLFVMRNGPCGDFLLCMMDCYNLSSGQWTSLSSQYNSLFTAVIKGDSAFTLSRHATTEYAVDGCRWRQKRTMKCFGRIGSIYTFQLRLPKTSVNNGPVSSLTEHI</sequence>
<evidence type="ECO:0000313" key="4">
    <source>
        <dbReference type="Ensembl" id="ENSOMEP00000008479.1"/>
    </source>
</evidence>
<dbReference type="Gene3D" id="2.120.10.80">
    <property type="entry name" value="Kelch-type beta propeller"/>
    <property type="match status" value="1"/>
</dbReference>
<dbReference type="InterPro" id="IPR000210">
    <property type="entry name" value="BTB/POZ_dom"/>
</dbReference>
<accession>A0A3B3BT02</accession>
<keyword evidence="5" id="KW-1185">Reference proteome</keyword>
<organism evidence="4 5">
    <name type="scientific">Oryzias melastigma</name>
    <name type="common">Marine medaka</name>
    <dbReference type="NCBI Taxonomy" id="30732"/>
    <lineage>
        <taxon>Eukaryota</taxon>
        <taxon>Metazoa</taxon>
        <taxon>Chordata</taxon>
        <taxon>Craniata</taxon>
        <taxon>Vertebrata</taxon>
        <taxon>Euteleostomi</taxon>
        <taxon>Actinopterygii</taxon>
        <taxon>Neopterygii</taxon>
        <taxon>Teleostei</taxon>
        <taxon>Neoteleostei</taxon>
        <taxon>Acanthomorphata</taxon>
        <taxon>Ovalentaria</taxon>
        <taxon>Atherinomorphae</taxon>
        <taxon>Beloniformes</taxon>
        <taxon>Adrianichthyidae</taxon>
        <taxon>Oryziinae</taxon>
        <taxon>Oryzias</taxon>
    </lineage>
</organism>
<evidence type="ECO:0000256" key="1">
    <source>
        <dbReference type="ARBA" id="ARBA00022441"/>
    </source>
</evidence>
<dbReference type="PANTHER" id="PTHR46375:SF5">
    <property type="entry name" value="KELCH REPEAT AND BTB DOMAIN-CONTAINING PROTEIN 13-RELATED"/>
    <property type="match status" value="1"/>
</dbReference>
<dbReference type="InterPro" id="IPR052392">
    <property type="entry name" value="Kelch-BTB_domain-containing"/>
</dbReference>
<dbReference type="SUPFAM" id="SSF117281">
    <property type="entry name" value="Kelch motif"/>
    <property type="match status" value="1"/>
</dbReference>
<dbReference type="PaxDb" id="30732-ENSOMEP00000008479"/>
<reference evidence="4" key="1">
    <citation type="submission" date="2025-08" db="UniProtKB">
        <authorList>
            <consortium name="Ensembl"/>
        </authorList>
    </citation>
    <scope>IDENTIFICATION</scope>
</reference>
<dbReference type="PROSITE" id="PS50097">
    <property type="entry name" value="BTB"/>
    <property type="match status" value="1"/>
</dbReference>
<evidence type="ECO:0000313" key="5">
    <source>
        <dbReference type="Proteomes" id="UP000261560"/>
    </source>
</evidence>
<dbReference type="Proteomes" id="UP000261560">
    <property type="component" value="Unplaced"/>
</dbReference>
<dbReference type="PANTHER" id="PTHR46375">
    <property type="entry name" value="KELCH REPEAT AND BTB DOMAIN-CONTAINING PROTEIN 13-RELATED"/>
    <property type="match status" value="1"/>
</dbReference>
<keyword evidence="1" id="KW-0880">Kelch repeat</keyword>